<dbReference type="AlphaFoldDB" id="A0A235EXZ6"/>
<dbReference type="Gene3D" id="1.10.1740.10">
    <property type="match status" value="1"/>
</dbReference>
<dbReference type="InterPro" id="IPR013324">
    <property type="entry name" value="RNA_pol_sigma_r3/r4-like"/>
</dbReference>
<evidence type="ECO:0000256" key="1">
    <source>
        <dbReference type="ARBA" id="ARBA00010641"/>
    </source>
</evidence>
<dbReference type="EMBL" id="NOIH01000010">
    <property type="protein sequence ID" value="OYD53870.1"/>
    <property type="molecule type" value="Genomic_DNA"/>
</dbReference>
<comment type="caution">
    <text evidence="8">The sequence shown here is derived from an EMBL/GenBank/DDBJ whole genome shotgun (WGS) entry which is preliminary data.</text>
</comment>
<reference evidence="8 9" key="1">
    <citation type="submission" date="2017-07" db="EMBL/GenBank/DDBJ databases">
        <title>Thauera sp. KNDSS-Mac4 genome sequence and assembly.</title>
        <authorList>
            <person name="Mayilraj S."/>
        </authorList>
    </citation>
    <scope>NUCLEOTIDE SEQUENCE [LARGE SCALE GENOMIC DNA]</scope>
    <source>
        <strain evidence="8 9">KNDSS-Mac4</strain>
    </source>
</reference>
<accession>A0A235EXZ6</accession>
<feature type="domain" description="RNA polymerase sigma-70 region 2" evidence="6">
    <location>
        <begin position="11"/>
        <end position="77"/>
    </location>
</feature>
<proteinExistence type="inferred from homology"/>
<evidence type="ECO:0000256" key="5">
    <source>
        <dbReference type="ARBA" id="ARBA00023163"/>
    </source>
</evidence>
<dbReference type="OrthoDB" id="9782108at2"/>
<dbReference type="InterPro" id="IPR014289">
    <property type="entry name" value="RNA_pol_sigma-24-rel"/>
</dbReference>
<dbReference type="Proteomes" id="UP000215181">
    <property type="component" value="Unassembled WGS sequence"/>
</dbReference>
<dbReference type="Pfam" id="PF08281">
    <property type="entry name" value="Sigma70_r4_2"/>
    <property type="match status" value="1"/>
</dbReference>
<gene>
    <name evidence="8" type="ORF">CGK74_09825</name>
</gene>
<evidence type="ECO:0000256" key="4">
    <source>
        <dbReference type="ARBA" id="ARBA00023125"/>
    </source>
</evidence>
<keyword evidence="4" id="KW-0238">DNA-binding</keyword>
<dbReference type="GO" id="GO:0003677">
    <property type="term" value="F:DNA binding"/>
    <property type="evidence" value="ECO:0007669"/>
    <property type="project" value="UniProtKB-KW"/>
</dbReference>
<organism evidence="8 9">
    <name type="scientific">Thauera propionica</name>
    <dbReference type="NCBI Taxonomy" id="2019431"/>
    <lineage>
        <taxon>Bacteria</taxon>
        <taxon>Pseudomonadati</taxon>
        <taxon>Pseudomonadota</taxon>
        <taxon>Betaproteobacteria</taxon>
        <taxon>Rhodocyclales</taxon>
        <taxon>Zoogloeaceae</taxon>
        <taxon>Thauera</taxon>
    </lineage>
</organism>
<dbReference type="SUPFAM" id="SSF88659">
    <property type="entry name" value="Sigma3 and sigma4 domains of RNA polymerase sigma factors"/>
    <property type="match status" value="1"/>
</dbReference>
<dbReference type="Pfam" id="PF04542">
    <property type="entry name" value="Sigma70_r2"/>
    <property type="match status" value="1"/>
</dbReference>
<dbReference type="InterPro" id="IPR013325">
    <property type="entry name" value="RNA_pol_sigma_r2"/>
</dbReference>
<feature type="domain" description="RNA polymerase sigma factor 70 region 4 type 2" evidence="7">
    <location>
        <begin position="127"/>
        <end position="177"/>
    </location>
</feature>
<evidence type="ECO:0000259" key="6">
    <source>
        <dbReference type="Pfam" id="PF04542"/>
    </source>
</evidence>
<dbReference type="InterPro" id="IPR007627">
    <property type="entry name" value="RNA_pol_sigma70_r2"/>
</dbReference>
<keyword evidence="5" id="KW-0804">Transcription</keyword>
<dbReference type="NCBIfam" id="TIGR02937">
    <property type="entry name" value="sigma70-ECF"/>
    <property type="match status" value="1"/>
</dbReference>
<evidence type="ECO:0000313" key="8">
    <source>
        <dbReference type="EMBL" id="OYD53870.1"/>
    </source>
</evidence>
<dbReference type="PANTHER" id="PTHR43133:SF8">
    <property type="entry name" value="RNA POLYMERASE SIGMA FACTOR HI_1459-RELATED"/>
    <property type="match status" value="1"/>
</dbReference>
<dbReference type="InterPro" id="IPR013249">
    <property type="entry name" value="RNA_pol_sigma70_r4_t2"/>
</dbReference>
<protein>
    <recommendedName>
        <fullName evidence="10">RNA polymerase subunit sigma</fullName>
    </recommendedName>
</protein>
<dbReference type="InterPro" id="IPR039425">
    <property type="entry name" value="RNA_pol_sigma-70-like"/>
</dbReference>
<dbReference type="SUPFAM" id="SSF88946">
    <property type="entry name" value="Sigma2 domain of RNA polymerase sigma factors"/>
    <property type="match status" value="1"/>
</dbReference>
<evidence type="ECO:0000256" key="2">
    <source>
        <dbReference type="ARBA" id="ARBA00023015"/>
    </source>
</evidence>
<dbReference type="RefSeq" id="WP_094268315.1">
    <property type="nucleotide sequence ID" value="NZ_NOIH01000010.1"/>
</dbReference>
<keyword evidence="9" id="KW-1185">Reference proteome</keyword>
<dbReference type="Gene3D" id="1.10.10.10">
    <property type="entry name" value="Winged helix-like DNA-binding domain superfamily/Winged helix DNA-binding domain"/>
    <property type="match status" value="1"/>
</dbReference>
<dbReference type="GO" id="GO:0006352">
    <property type="term" value="P:DNA-templated transcription initiation"/>
    <property type="evidence" value="ECO:0007669"/>
    <property type="project" value="InterPro"/>
</dbReference>
<dbReference type="InterPro" id="IPR036388">
    <property type="entry name" value="WH-like_DNA-bd_sf"/>
</dbReference>
<evidence type="ECO:0000313" key="9">
    <source>
        <dbReference type="Proteomes" id="UP000215181"/>
    </source>
</evidence>
<dbReference type="GO" id="GO:0016987">
    <property type="term" value="F:sigma factor activity"/>
    <property type="evidence" value="ECO:0007669"/>
    <property type="project" value="UniProtKB-KW"/>
</dbReference>
<keyword evidence="3" id="KW-0731">Sigma factor</keyword>
<evidence type="ECO:0000259" key="7">
    <source>
        <dbReference type="Pfam" id="PF08281"/>
    </source>
</evidence>
<name>A0A235EXZ6_9RHOO</name>
<evidence type="ECO:0008006" key="10">
    <source>
        <dbReference type="Google" id="ProtNLM"/>
    </source>
</evidence>
<sequence>MLAQKMDFEQLARDFRPPMLRFAQLHLPRREDAEDAVHDVLTAMLATDWSKVSEGGIRTYLFGILRHKITDRLRHKYRGEIACGEVFEDDLDDMLFTTRGHWSTGVAPGLWSSPDGQLETEQFFAVVDLCVNRLPPKPARVFSMREFLECEAGEICNVLGLTQADYWQCMSRARKQLQLCLNQRWFGGRTS</sequence>
<keyword evidence="2" id="KW-0805">Transcription regulation</keyword>
<dbReference type="PANTHER" id="PTHR43133">
    <property type="entry name" value="RNA POLYMERASE ECF-TYPE SIGMA FACTO"/>
    <property type="match status" value="1"/>
</dbReference>
<dbReference type="InterPro" id="IPR014284">
    <property type="entry name" value="RNA_pol_sigma-70_dom"/>
</dbReference>
<comment type="similarity">
    <text evidence="1">Belongs to the sigma-70 factor family. ECF subfamily.</text>
</comment>
<evidence type="ECO:0000256" key="3">
    <source>
        <dbReference type="ARBA" id="ARBA00023082"/>
    </source>
</evidence>
<dbReference type="NCBIfam" id="TIGR02943">
    <property type="entry name" value="Sig70_famx1"/>
    <property type="match status" value="1"/>
</dbReference>